<dbReference type="InParanoid" id="A0A369J955"/>
<evidence type="ECO:0000313" key="3">
    <source>
        <dbReference type="Proteomes" id="UP000076154"/>
    </source>
</evidence>
<reference evidence="2" key="1">
    <citation type="submission" date="2018-04" db="EMBL/GenBank/DDBJ databases">
        <title>Whole genome sequencing of Hypsizygus marmoreus.</title>
        <authorList>
            <person name="Choi I.-G."/>
            <person name="Min B."/>
            <person name="Kim J.-G."/>
            <person name="Kim S."/>
            <person name="Oh Y.-L."/>
            <person name="Kong W.-S."/>
            <person name="Park H."/>
            <person name="Jeong J."/>
            <person name="Song E.-S."/>
        </authorList>
    </citation>
    <scope>NUCLEOTIDE SEQUENCE [LARGE SCALE GENOMIC DNA]</scope>
    <source>
        <strain evidence="2">51987-8</strain>
    </source>
</reference>
<dbReference type="EMBL" id="LUEZ02000113">
    <property type="protein sequence ID" value="RDB17147.1"/>
    <property type="molecule type" value="Genomic_DNA"/>
</dbReference>
<protein>
    <submittedName>
        <fullName evidence="2">Uncharacterized protein</fullName>
    </submittedName>
</protein>
<feature type="compositionally biased region" description="Basic residues" evidence="1">
    <location>
        <begin position="285"/>
        <end position="300"/>
    </location>
</feature>
<accession>A0A369J955</accession>
<gene>
    <name evidence="2" type="ORF">Hypma_001790</name>
</gene>
<feature type="compositionally biased region" description="Basic residues" evidence="1">
    <location>
        <begin position="324"/>
        <end position="333"/>
    </location>
</feature>
<sequence>MYEIEHAFYFTIYGTQAQTRWKSRLRVRPFRRSRVSSCPSTWTLLLESILLSILSLTPCSTNIKSLGNRAAFKYHANASSSFLASCGLPLPPFTWVSFHGQPSGMWFPQYIWAPRLTSSTFLEPWSMAEQHAQTIICIVEMNWVLTVDPQPGVAPTDLSDTVSFWLECLGPLDSSPSHDPRMGHRNEPKCIIAVSSAAEPGQAFQLTDRYHRHNSNLLAYWIRSTPLSVQHQLKAAICGYSFVQYLNPRPPTTPPCRFIISNPREASQSQVKISVHLGATETQRPPHRHGTPRPTKHRYHTFPPTPDQQLHLSSSPSTPSSPKTHLRTTRKASRTGSGTITRRISGGARLR</sequence>
<feature type="region of interest" description="Disordered" evidence="1">
    <location>
        <begin position="277"/>
        <end position="351"/>
    </location>
</feature>
<name>A0A369J955_HYPMA</name>
<dbReference type="Proteomes" id="UP000076154">
    <property type="component" value="Unassembled WGS sequence"/>
</dbReference>
<proteinExistence type="predicted"/>
<evidence type="ECO:0000313" key="2">
    <source>
        <dbReference type="EMBL" id="RDB17147.1"/>
    </source>
</evidence>
<feature type="compositionally biased region" description="Low complexity" evidence="1">
    <location>
        <begin position="313"/>
        <end position="322"/>
    </location>
</feature>
<dbReference type="AlphaFoldDB" id="A0A369J955"/>
<evidence type="ECO:0000256" key="1">
    <source>
        <dbReference type="SAM" id="MobiDB-lite"/>
    </source>
</evidence>
<organism evidence="2 3">
    <name type="scientific">Hypsizygus marmoreus</name>
    <name type="common">White beech mushroom</name>
    <name type="synonym">Agaricus marmoreus</name>
    <dbReference type="NCBI Taxonomy" id="39966"/>
    <lineage>
        <taxon>Eukaryota</taxon>
        <taxon>Fungi</taxon>
        <taxon>Dikarya</taxon>
        <taxon>Basidiomycota</taxon>
        <taxon>Agaricomycotina</taxon>
        <taxon>Agaricomycetes</taxon>
        <taxon>Agaricomycetidae</taxon>
        <taxon>Agaricales</taxon>
        <taxon>Tricholomatineae</taxon>
        <taxon>Lyophyllaceae</taxon>
        <taxon>Hypsizygus</taxon>
    </lineage>
</organism>
<comment type="caution">
    <text evidence="2">The sequence shown here is derived from an EMBL/GenBank/DDBJ whole genome shotgun (WGS) entry which is preliminary data.</text>
</comment>
<keyword evidence="3" id="KW-1185">Reference proteome</keyword>